<evidence type="ECO:0000313" key="3">
    <source>
        <dbReference type="WBParaSite" id="ALUE_0000308501-mRNA-1"/>
    </source>
</evidence>
<reference evidence="3" key="1">
    <citation type="submission" date="2023-03" db="UniProtKB">
        <authorList>
            <consortium name="WormBaseParasite"/>
        </authorList>
    </citation>
    <scope>IDENTIFICATION</scope>
</reference>
<name>A0A9J2NZV7_ASCLU</name>
<dbReference type="Proteomes" id="UP000036681">
    <property type="component" value="Unplaced"/>
</dbReference>
<organism evidence="2 3">
    <name type="scientific">Ascaris lumbricoides</name>
    <name type="common">Giant roundworm</name>
    <dbReference type="NCBI Taxonomy" id="6252"/>
    <lineage>
        <taxon>Eukaryota</taxon>
        <taxon>Metazoa</taxon>
        <taxon>Ecdysozoa</taxon>
        <taxon>Nematoda</taxon>
        <taxon>Chromadorea</taxon>
        <taxon>Rhabditida</taxon>
        <taxon>Spirurina</taxon>
        <taxon>Ascaridomorpha</taxon>
        <taxon>Ascaridoidea</taxon>
        <taxon>Ascarididae</taxon>
        <taxon>Ascaris</taxon>
    </lineage>
</organism>
<protein>
    <submittedName>
        <fullName evidence="3">Tetraspanin</fullName>
    </submittedName>
</protein>
<accession>A0A9J2NZV7</accession>
<keyword evidence="2" id="KW-1185">Reference proteome</keyword>
<keyword evidence="1" id="KW-0472">Membrane</keyword>
<evidence type="ECO:0000313" key="2">
    <source>
        <dbReference type="Proteomes" id="UP000036681"/>
    </source>
</evidence>
<keyword evidence="1" id="KW-0812">Transmembrane</keyword>
<feature type="transmembrane region" description="Helical" evidence="1">
    <location>
        <begin position="84"/>
        <end position="107"/>
    </location>
</feature>
<keyword evidence="1" id="KW-1133">Transmembrane helix</keyword>
<feature type="transmembrane region" description="Helical" evidence="1">
    <location>
        <begin position="53"/>
        <end position="78"/>
    </location>
</feature>
<dbReference type="AlphaFoldDB" id="A0A9J2NZV7"/>
<feature type="transmembrane region" description="Helical" evidence="1">
    <location>
        <begin position="153"/>
        <end position="172"/>
    </location>
</feature>
<proteinExistence type="predicted"/>
<sequence>MLAPAVKIITLTGNILLTLLSIFLLVISAFAWFKPPNAYISPHPISEHHQYSVAVVFLLLTSTCILGLAVLGIASVLLCSSFFLSLYILILLAQISSEVVLSAFAIANRDKIHATILSQWKKKLEDVAIECTHGSTLTKCHPPLAAQIKAERFIFILLLVFFAYQASQAIFMDNCSCNASVPESLTPSFTVPHNLSAMQYTSLGDHNSSRQMSKLQVIMLCLSCYYCEVLTKKERYEANERDNNNEQ</sequence>
<evidence type="ECO:0000256" key="1">
    <source>
        <dbReference type="SAM" id="Phobius"/>
    </source>
</evidence>
<feature type="transmembrane region" description="Helical" evidence="1">
    <location>
        <begin position="12"/>
        <end position="33"/>
    </location>
</feature>
<dbReference type="WBParaSite" id="ALUE_0000308501-mRNA-1">
    <property type="protein sequence ID" value="ALUE_0000308501-mRNA-1"/>
    <property type="gene ID" value="ALUE_0000308501"/>
</dbReference>